<dbReference type="SUPFAM" id="SSF52058">
    <property type="entry name" value="L domain-like"/>
    <property type="match status" value="1"/>
</dbReference>
<accession>A0A8J6CR92</accession>
<feature type="domain" description="FBD" evidence="1">
    <location>
        <begin position="300"/>
        <end position="373"/>
    </location>
</feature>
<evidence type="ECO:0000313" key="3">
    <source>
        <dbReference type="Proteomes" id="UP000701853"/>
    </source>
</evidence>
<dbReference type="InterPro" id="IPR006566">
    <property type="entry name" value="FBD"/>
</dbReference>
<evidence type="ECO:0000259" key="1">
    <source>
        <dbReference type="SMART" id="SM00579"/>
    </source>
</evidence>
<dbReference type="Proteomes" id="UP000701853">
    <property type="component" value="Chromosome 9"/>
</dbReference>
<comment type="caution">
    <text evidence="2">The sequence shown here is derived from an EMBL/GenBank/DDBJ whole genome shotgun (WGS) entry which is preliminary data.</text>
</comment>
<evidence type="ECO:0000313" key="2">
    <source>
        <dbReference type="EMBL" id="KAG8484462.1"/>
    </source>
</evidence>
<dbReference type="PANTHER" id="PTHR31900:SF34">
    <property type="entry name" value="EMB|CAB62440.1-RELATED"/>
    <property type="match status" value="1"/>
</dbReference>
<dbReference type="PANTHER" id="PTHR31900">
    <property type="entry name" value="F-BOX/RNI SUPERFAMILY PROTEIN-RELATED"/>
    <property type="match status" value="1"/>
</dbReference>
<dbReference type="EMBL" id="JAHUZN010000009">
    <property type="protein sequence ID" value="KAG8484462.1"/>
    <property type="molecule type" value="Genomic_DNA"/>
</dbReference>
<dbReference type="InterPro" id="IPR050232">
    <property type="entry name" value="FBL13/AtMIF1-like"/>
</dbReference>
<keyword evidence="3" id="KW-1185">Reference proteome</keyword>
<name>A0A8J6CR92_9ROSI</name>
<dbReference type="InterPro" id="IPR032675">
    <property type="entry name" value="LRR_dom_sf"/>
</dbReference>
<dbReference type="Pfam" id="PF08387">
    <property type="entry name" value="FBD"/>
    <property type="match status" value="2"/>
</dbReference>
<protein>
    <recommendedName>
        <fullName evidence="1">FBD domain-containing protein</fullName>
    </recommendedName>
</protein>
<dbReference type="SMART" id="SM00579">
    <property type="entry name" value="FBD"/>
    <property type="match status" value="1"/>
</dbReference>
<gene>
    <name evidence="2" type="ORF">CXB51_022856</name>
</gene>
<dbReference type="AlphaFoldDB" id="A0A8J6CR92"/>
<organism evidence="2 3">
    <name type="scientific">Gossypium anomalum</name>
    <dbReference type="NCBI Taxonomy" id="47600"/>
    <lineage>
        <taxon>Eukaryota</taxon>
        <taxon>Viridiplantae</taxon>
        <taxon>Streptophyta</taxon>
        <taxon>Embryophyta</taxon>
        <taxon>Tracheophyta</taxon>
        <taxon>Spermatophyta</taxon>
        <taxon>Magnoliopsida</taxon>
        <taxon>eudicotyledons</taxon>
        <taxon>Gunneridae</taxon>
        <taxon>Pentapetalae</taxon>
        <taxon>rosids</taxon>
        <taxon>malvids</taxon>
        <taxon>Malvales</taxon>
        <taxon>Malvaceae</taxon>
        <taxon>Malvoideae</taxon>
        <taxon>Gossypium</taxon>
    </lineage>
</organism>
<sequence length="718" mass="84290">MVMATGRKKYSKRNTYYFRYRRRLILEMYRKYSRRYKDYLRYQLRKTLHLGTRNDFISFHIPSYGRFPNLKVLSLKLHLTIPNSVFLNRLFRSCPLLEDLYMDITCVDNFDQTFRFCIPTLILLQLKLNADEFDSCRHKEFIINTPNLESLSITDPSLSCFRIHDILPSLIQANLSIGKSSYVHDFQVSKDEASRVMEALKGVRNARDLTLPFGTTSALSYCFDDGDDFPTFPYLMDLQLGIDYYFGWKLLPYFLENSLLLRCISLYRESEPKYTKVMAEGKHKEADDTYGWKPPKQVPECLMDNLKVIEVRNLWRRKAECEVVKYLLENGKALAKMRISFEEDGISDEIDEDTIENFPRASEKNLRPRLLFRPQIKQQLVRRLLPPNSIHALLQTTNPRSKITRKMLQPLKQRCTTSRNLIKHARIDQLAQVRSQMQTRGRLFNCAKEPQYVLPHIPPTSNFEMYRKYNHRYKDCLRYKSKKILLLENDLIFHIPFDGCFPNLKVLNIDLHLTLLNGGFLNKLFRSCPLLENLSMIATCLDNFDQPLRCCIPTLKHLGFDFNVDEFKSGGHNEFIINTPNLEYLAIKDPSLSSLRIHEISTLSLADLSIGKFNYVHDFQVLSYCFDDGDGFPTFPNLENSHLLECIELDKESEENHEEGDVVDDSYDWNQPKQVPECLMHKLEEIKVRNLWRRKADGEVVKYLLENGKALKKIEFQI</sequence>
<dbReference type="Gene3D" id="3.80.10.10">
    <property type="entry name" value="Ribonuclease Inhibitor"/>
    <property type="match status" value="1"/>
</dbReference>
<proteinExistence type="predicted"/>
<reference evidence="2 3" key="1">
    <citation type="journal article" date="2021" name="bioRxiv">
        <title>The Gossypium anomalum genome as a resource for cotton improvement and evolutionary analysis of hybrid incompatibility.</title>
        <authorList>
            <person name="Grover C.E."/>
            <person name="Yuan D."/>
            <person name="Arick M.A."/>
            <person name="Miller E.R."/>
            <person name="Hu G."/>
            <person name="Peterson D.G."/>
            <person name="Wendel J.F."/>
            <person name="Udall J.A."/>
        </authorList>
    </citation>
    <scope>NUCLEOTIDE SEQUENCE [LARGE SCALE GENOMIC DNA]</scope>
    <source>
        <strain evidence="2">JFW-Udall</strain>
        <tissue evidence="2">Leaf</tissue>
    </source>
</reference>
<dbReference type="OrthoDB" id="1298252at2759"/>